<reference evidence="9" key="1">
    <citation type="submission" date="2022-08" db="EMBL/GenBank/DDBJ databases">
        <title>A Global Phylogenomic Analysis of the Shiitake Genus Lentinula.</title>
        <authorList>
            <consortium name="DOE Joint Genome Institute"/>
            <person name="Sierra-Patev S."/>
            <person name="Min B."/>
            <person name="Naranjo-Ortiz M."/>
            <person name="Looney B."/>
            <person name="Konkel Z."/>
            <person name="Slot J.C."/>
            <person name="Sakamoto Y."/>
            <person name="Steenwyk J.L."/>
            <person name="Rokas A."/>
            <person name="Carro J."/>
            <person name="Camarero S."/>
            <person name="Ferreira P."/>
            <person name="Molpeceres G."/>
            <person name="Ruiz-Duenas F.J."/>
            <person name="Serrano A."/>
            <person name="Henrissat B."/>
            <person name="Drula E."/>
            <person name="Hughes K.W."/>
            <person name="Mata J.L."/>
            <person name="Ishikawa N.K."/>
            <person name="Vargas-Isla R."/>
            <person name="Ushijima S."/>
            <person name="Smith C.A."/>
            <person name="Ahrendt S."/>
            <person name="Andreopoulos W."/>
            <person name="He G."/>
            <person name="Labutti K."/>
            <person name="Lipzen A."/>
            <person name="Ng V."/>
            <person name="Riley R."/>
            <person name="Sandor L."/>
            <person name="Barry K."/>
            <person name="Martinez A.T."/>
            <person name="Xiao Y."/>
            <person name="Gibbons J.G."/>
            <person name="Terashima K."/>
            <person name="Grigoriev I.V."/>
            <person name="Hibbett D.S."/>
        </authorList>
    </citation>
    <scope>NUCLEOTIDE SEQUENCE</scope>
    <source>
        <strain evidence="9">JLM2183</strain>
    </source>
</reference>
<feature type="compositionally biased region" description="Basic residues" evidence="7">
    <location>
        <begin position="330"/>
        <end position="341"/>
    </location>
</feature>
<evidence type="ECO:0000256" key="6">
    <source>
        <dbReference type="ARBA" id="ARBA00023136"/>
    </source>
</evidence>
<keyword evidence="5" id="KW-0443">Lipid metabolism</keyword>
<dbReference type="OrthoDB" id="3990054at2759"/>
<keyword evidence="3" id="KW-0256">Endoplasmic reticulum</keyword>
<keyword evidence="10" id="KW-1185">Reference proteome</keyword>
<comment type="subcellular location">
    <subcellularLocation>
        <location evidence="1">Endoplasmic reticulum membrane</location>
        <topology evidence="1">Multi-pass membrane protein</topology>
    </subcellularLocation>
</comment>
<dbReference type="CDD" id="cd23995">
    <property type="entry name" value="Seipin_BSCL2_like"/>
    <property type="match status" value="1"/>
</dbReference>
<keyword evidence="4 8" id="KW-1133">Transmembrane helix</keyword>
<comment type="caution">
    <text evidence="9">The sequence shown here is derived from an EMBL/GenBank/DDBJ whole genome shotgun (WGS) entry which is preliminary data.</text>
</comment>
<protein>
    <submittedName>
        <fullName evidence="9">Adipose-regulatory protein-domain-containing protein</fullName>
    </submittedName>
</protein>
<evidence type="ECO:0000313" key="9">
    <source>
        <dbReference type="EMBL" id="KAJ4485970.1"/>
    </source>
</evidence>
<evidence type="ECO:0000256" key="5">
    <source>
        <dbReference type="ARBA" id="ARBA00023098"/>
    </source>
</evidence>
<keyword evidence="2 8" id="KW-0812">Transmembrane</keyword>
<feature type="compositionally biased region" description="Acidic residues" evidence="7">
    <location>
        <begin position="311"/>
        <end position="320"/>
    </location>
</feature>
<dbReference type="EMBL" id="JAOTPV010000003">
    <property type="protein sequence ID" value="KAJ4485970.1"/>
    <property type="molecule type" value="Genomic_DNA"/>
</dbReference>
<evidence type="ECO:0000313" key="10">
    <source>
        <dbReference type="Proteomes" id="UP001150266"/>
    </source>
</evidence>
<feature type="transmembrane region" description="Helical" evidence="8">
    <location>
        <begin position="250"/>
        <end position="272"/>
    </location>
</feature>
<evidence type="ECO:0000256" key="7">
    <source>
        <dbReference type="SAM" id="MobiDB-lite"/>
    </source>
</evidence>
<evidence type="ECO:0000256" key="1">
    <source>
        <dbReference type="ARBA" id="ARBA00004477"/>
    </source>
</evidence>
<dbReference type="AlphaFoldDB" id="A0A9W9DTK0"/>
<dbReference type="GO" id="GO:0005789">
    <property type="term" value="C:endoplasmic reticulum membrane"/>
    <property type="evidence" value="ECO:0007669"/>
    <property type="project" value="UniProtKB-SubCell"/>
</dbReference>
<accession>A0A9W9DTK0</accession>
<feature type="region of interest" description="Disordered" evidence="7">
    <location>
        <begin position="303"/>
        <end position="388"/>
    </location>
</feature>
<evidence type="ECO:0000256" key="2">
    <source>
        <dbReference type="ARBA" id="ARBA00022692"/>
    </source>
</evidence>
<dbReference type="PANTHER" id="PTHR21212:SF0">
    <property type="entry name" value="SEIPIN"/>
    <property type="match status" value="1"/>
</dbReference>
<sequence>MRSLQISATGTDTDRLTLGVSNLQVSLMDAESAEKERISVGFWSSLLQTPFDFVSHYFRRYTPNLVSLSVFLLFIPFLCALSLSAGVLVWRNVAVGWQMPLYLQYGDGGQPYAHAILADLYSRQPYDIVLQLVVPSTDSNFALGNFMNSLTLSTINNKTLATVRRPAIAILPKTSYFSSKSHLVTLEIPMLDSFVPRTKEAVVDVKIGRQDAWKDIGNGEGRELSVYSASLKGILAHKGVRGLVTRFPTIFSLLCSVIFFAILFSILAACLLPSILRSSNDINETTQPTDDSEQKPSTLLANYRQYPGDSSDTETDASDLQEEKESKPSKSARRRKRRSAKNKNASEVSSVKSESDPVIIPSDRPSDPSQSIDPLRRRRSSKPLDVES</sequence>
<organism evidence="9 10">
    <name type="scientific">Lentinula aciculospora</name>
    <dbReference type="NCBI Taxonomy" id="153920"/>
    <lineage>
        <taxon>Eukaryota</taxon>
        <taxon>Fungi</taxon>
        <taxon>Dikarya</taxon>
        <taxon>Basidiomycota</taxon>
        <taxon>Agaricomycotina</taxon>
        <taxon>Agaricomycetes</taxon>
        <taxon>Agaricomycetidae</taxon>
        <taxon>Agaricales</taxon>
        <taxon>Marasmiineae</taxon>
        <taxon>Omphalotaceae</taxon>
        <taxon>Lentinula</taxon>
    </lineage>
</organism>
<dbReference type="PANTHER" id="PTHR21212">
    <property type="entry name" value="BERNARDINELLI-SEIP CONGENITAL LIPODYSTROPHY 2 HOMOLOG BSCL2 PROTEIN"/>
    <property type="match status" value="1"/>
</dbReference>
<proteinExistence type="predicted"/>
<evidence type="ECO:0000256" key="3">
    <source>
        <dbReference type="ARBA" id="ARBA00022824"/>
    </source>
</evidence>
<dbReference type="InterPro" id="IPR009617">
    <property type="entry name" value="Seipin"/>
</dbReference>
<name>A0A9W9DTK0_9AGAR</name>
<evidence type="ECO:0000256" key="8">
    <source>
        <dbReference type="SAM" id="Phobius"/>
    </source>
</evidence>
<dbReference type="GO" id="GO:0140042">
    <property type="term" value="P:lipid droplet formation"/>
    <property type="evidence" value="ECO:0007669"/>
    <property type="project" value="UniProtKB-ARBA"/>
</dbReference>
<evidence type="ECO:0000256" key="4">
    <source>
        <dbReference type="ARBA" id="ARBA00022989"/>
    </source>
</evidence>
<keyword evidence="6 8" id="KW-0472">Membrane</keyword>
<gene>
    <name evidence="9" type="ORF">J3R30DRAFT_3443122</name>
</gene>
<dbReference type="Pfam" id="PF06775">
    <property type="entry name" value="Seipin"/>
    <property type="match status" value="1"/>
</dbReference>
<dbReference type="Proteomes" id="UP001150266">
    <property type="component" value="Unassembled WGS sequence"/>
</dbReference>
<dbReference type="GO" id="GO:0006629">
    <property type="term" value="P:lipid metabolic process"/>
    <property type="evidence" value="ECO:0007669"/>
    <property type="project" value="UniProtKB-KW"/>
</dbReference>
<feature type="transmembrane region" description="Helical" evidence="8">
    <location>
        <begin position="65"/>
        <end position="90"/>
    </location>
</feature>